<keyword evidence="3" id="KW-1185">Reference proteome</keyword>
<accession>A0A3E0E3W4</accession>
<dbReference type="Gene3D" id="3.30.70.100">
    <property type="match status" value="1"/>
</dbReference>
<evidence type="ECO:0000259" key="1">
    <source>
        <dbReference type="PROSITE" id="PS51725"/>
    </source>
</evidence>
<dbReference type="Proteomes" id="UP000257136">
    <property type="component" value="Unassembled WGS sequence"/>
</dbReference>
<reference evidence="2 3" key="1">
    <citation type="submission" date="2018-08" db="EMBL/GenBank/DDBJ databases">
        <title>Genomic Encyclopedia of Archaeal and Bacterial Type Strains, Phase II (KMG-II): from individual species to whole genera.</title>
        <authorList>
            <person name="Goeker M."/>
        </authorList>
    </citation>
    <scope>NUCLEOTIDE SEQUENCE [LARGE SCALE GENOMIC DNA]</scope>
    <source>
        <strain evidence="2 3">DSM 100880</strain>
    </source>
</reference>
<evidence type="ECO:0000313" key="3">
    <source>
        <dbReference type="Proteomes" id="UP000257136"/>
    </source>
</evidence>
<proteinExistence type="predicted"/>
<dbReference type="InterPro" id="IPR007138">
    <property type="entry name" value="ABM_dom"/>
</dbReference>
<dbReference type="AlphaFoldDB" id="A0A3E0E3W4"/>
<keyword evidence="2" id="KW-0503">Monooxygenase</keyword>
<name>A0A3E0E3W4_9FLAO</name>
<keyword evidence="2" id="KW-0560">Oxidoreductase</keyword>
<dbReference type="EMBL" id="QUNI01000014">
    <property type="protein sequence ID" value="REG92928.1"/>
    <property type="molecule type" value="Genomic_DNA"/>
</dbReference>
<organism evidence="2 3">
    <name type="scientific">Flavobacterium aquicola</name>
    <dbReference type="NCBI Taxonomy" id="1682742"/>
    <lineage>
        <taxon>Bacteria</taxon>
        <taxon>Pseudomonadati</taxon>
        <taxon>Bacteroidota</taxon>
        <taxon>Flavobacteriia</taxon>
        <taxon>Flavobacteriales</taxon>
        <taxon>Flavobacteriaceae</taxon>
        <taxon>Flavobacterium</taxon>
    </lineage>
</organism>
<feature type="domain" description="ABM" evidence="1">
    <location>
        <begin position="2"/>
        <end position="91"/>
    </location>
</feature>
<protein>
    <submittedName>
        <fullName evidence="2">Heme-degrading monooxygenase HmoA</fullName>
    </submittedName>
</protein>
<sequence length="102" mass="12241">MVLEMAILQVIKGEEQNFERDFAIAGQFIQSIPGYAGHSLRKCLEEENKYLLLVDWEKLEDHTVGFRESEVYLEWKKLLHHYYNPFPIVEHYETVLENKKHF</sequence>
<evidence type="ECO:0000313" key="2">
    <source>
        <dbReference type="EMBL" id="REG92928.1"/>
    </source>
</evidence>
<dbReference type="InterPro" id="IPR011008">
    <property type="entry name" value="Dimeric_a/b-barrel"/>
</dbReference>
<dbReference type="Pfam" id="PF03992">
    <property type="entry name" value="ABM"/>
    <property type="match status" value="1"/>
</dbReference>
<dbReference type="OrthoDB" id="9798157at2"/>
<dbReference type="RefSeq" id="WP_115814672.1">
    <property type="nucleotide sequence ID" value="NZ_QUNI01000014.1"/>
</dbReference>
<dbReference type="SUPFAM" id="SSF54909">
    <property type="entry name" value="Dimeric alpha+beta barrel"/>
    <property type="match status" value="1"/>
</dbReference>
<dbReference type="PROSITE" id="PS51725">
    <property type="entry name" value="ABM"/>
    <property type="match status" value="1"/>
</dbReference>
<comment type="caution">
    <text evidence="2">The sequence shown here is derived from an EMBL/GenBank/DDBJ whole genome shotgun (WGS) entry which is preliminary data.</text>
</comment>
<gene>
    <name evidence="2" type="ORF">C8P67_11424</name>
</gene>
<dbReference type="GO" id="GO:0004497">
    <property type="term" value="F:monooxygenase activity"/>
    <property type="evidence" value="ECO:0007669"/>
    <property type="project" value="UniProtKB-KW"/>
</dbReference>